<dbReference type="Proteomes" id="UP000281498">
    <property type="component" value="Unassembled WGS sequence"/>
</dbReference>
<sequence length="295" mass="33167">MSIMLCSFRIRVINQIIYINNPRSEQMNIFKQFISSLHSPETIAKFRMQKIGKTILYVFFLMLITSIPFSIQLGANVNNLYTYVSTNVEESIPDFSVENGILKSDVEEPIITENDNTVIIFDPTGELTPLDLNEYQTAFALLDREAVLVIEGNPQPVSYQDLGTDISKAELSEHIETFGGLLPLIIGVMIVGLYLFTTALKFIGIFTLSVITLLLKRKTANQLNFKQGWVLSAYAVTLPTIIFAVFDAIGLNIPFSFAIYWVIAIVMINLVLRNIPKPKQKPISDKPSDPQQPQI</sequence>
<feature type="transmembrane region" description="Helical" evidence="1">
    <location>
        <begin position="227"/>
        <end position="246"/>
    </location>
</feature>
<accession>A0A3A9K6R7</accession>
<feature type="transmembrane region" description="Helical" evidence="1">
    <location>
        <begin position="252"/>
        <end position="272"/>
    </location>
</feature>
<evidence type="ECO:0000313" key="2">
    <source>
        <dbReference type="EMBL" id="RKL68714.1"/>
    </source>
</evidence>
<dbReference type="EMBL" id="PDOE01000001">
    <property type="protein sequence ID" value="RKL68714.1"/>
    <property type="molecule type" value="Genomic_DNA"/>
</dbReference>
<proteinExistence type="predicted"/>
<dbReference type="InterPro" id="IPR009574">
    <property type="entry name" value="DUF1189"/>
</dbReference>
<keyword evidence="1" id="KW-0812">Transmembrane</keyword>
<keyword evidence="1" id="KW-0472">Membrane</keyword>
<reference evidence="2 3" key="1">
    <citation type="submission" date="2017-10" db="EMBL/GenBank/DDBJ databases">
        <title>Bacillus sp. nov., a halophilic bacterium isolated from a Keqin Lake.</title>
        <authorList>
            <person name="Wang H."/>
        </authorList>
    </citation>
    <scope>NUCLEOTIDE SEQUENCE [LARGE SCALE GENOMIC DNA]</scope>
    <source>
        <strain evidence="2 3">KCTC 13187</strain>
    </source>
</reference>
<protein>
    <recommendedName>
        <fullName evidence="4">DUF1189 domain-containing protein</fullName>
    </recommendedName>
</protein>
<feature type="transmembrane region" description="Helical" evidence="1">
    <location>
        <begin position="55"/>
        <end position="75"/>
    </location>
</feature>
<gene>
    <name evidence="2" type="ORF">CR203_01280</name>
</gene>
<comment type="caution">
    <text evidence="2">The sequence shown here is derived from an EMBL/GenBank/DDBJ whole genome shotgun (WGS) entry which is preliminary data.</text>
</comment>
<name>A0A3A9K6R7_9BACI</name>
<evidence type="ECO:0000256" key="1">
    <source>
        <dbReference type="SAM" id="Phobius"/>
    </source>
</evidence>
<evidence type="ECO:0000313" key="3">
    <source>
        <dbReference type="Proteomes" id="UP000281498"/>
    </source>
</evidence>
<evidence type="ECO:0008006" key="4">
    <source>
        <dbReference type="Google" id="ProtNLM"/>
    </source>
</evidence>
<dbReference type="Pfam" id="PF06691">
    <property type="entry name" value="DUF1189"/>
    <property type="match status" value="1"/>
</dbReference>
<dbReference type="AlphaFoldDB" id="A0A3A9K6R7"/>
<keyword evidence="3" id="KW-1185">Reference proteome</keyword>
<feature type="transmembrane region" description="Helical" evidence="1">
    <location>
        <begin position="184"/>
        <end position="215"/>
    </location>
</feature>
<organism evidence="2 3">
    <name type="scientific">Salipaludibacillus neizhouensis</name>
    <dbReference type="NCBI Taxonomy" id="885475"/>
    <lineage>
        <taxon>Bacteria</taxon>
        <taxon>Bacillati</taxon>
        <taxon>Bacillota</taxon>
        <taxon>Bacilli</taxon>
        <taxon>Bacillales</taxon>
        <taxon>Bacillaceae</taxon>
    </lineage>
</organism>
<keyword evidence="1" id="KW-1133">Transmembrane helix</keyword>